<comment type="caution">
    <text evidence="1">The sequence shown here is derived from an EMBL/GenBank/DDBJ whole genome shotgun (WGS) entry which is preliminary data.</text>
</comment>
<keyword evidence="2" id="KW-1185">Reference proteome</keyword>
<gene>
    <name evidence="1" type="ORF">NM688_g7990</name>
</gene>
<evidence type="ECO:0000313" key="2">
    <source>
        <dbReference type="Proteomes" id="UP001148662"/>
    </source>
</evidence>
<reference evidence="1" key="1">
    <citation type="submission" date="2022-07" db="EMBL/GenBank/DDBJ databases">
        <title>Genome Sequence of Phlebia brevispora.</title>
        <authorList>
            <person name="Buettner E."/>
        </authorList>
    </citation>
    <scope>NUCLEOTIDE SEQUENCE</scope>
    <source>
        <strain evidence="1">MPL23</strain>
    </source>
</reference>
<name>A0ACC1RYV6_9APHY</name>
<organism evidence="1 2">
    <name type="scientific">Phlebia brevispora</name>
    <dbReference type="NCBI Taxonomy" id="194682"/>
    <lineage>
        <taxon>Eukaryota</taxon>
        <taxon>Fungi</taxon>
        <taxon>Dikarya</taxon>
        <taxon>Basidiomycota</taxon>
        <taxon>Agaricomycotina</taxon>
        <taxon>Agaricomycetes</taxon>
        <taxon>Polyporales</taxon>
        <taxon>Meruliaceae</taxon>
        <taxon>Phlebia</taxon>
    </lineage>
</organism>
<proteinExistence type="predicted"/>
<protein>
    <submittedName>
        <fullName evidence="1">Uncharacterized protein</fullName>
    </submittedName>
</protein>
<accession>A0ACC1RYV6</accession>
<dbReference type="Proteomes" id="UP001148662">
    <property type="component" value="Unassembled WGS sequence"/>
</dbReference>
<dbReference type="EMBL" id="JANHOG010002016">
    <property type="protein sequence ID" value="KAJ3528498.1"/>
    <property type="molecule type" value="Genomic_DNA"/>
</dbReference>
<sequence>MNRTDAQSELVRLYLQANEQLSRITIRGIDRARFFRNIVDPYILYDCLLYDAQLQPKYAFAVSHGRSRPVIPLNLPCSLSTPEELPLNDFFLHLRHLSDDSGSSLDNNPPNADRHITPGGSDWLWAVFAIMALADLGMVMWSVMRPRGTRFFHNIAIVILTTATIAYFAMASDLGATPVVAEFSRGNTFTRQIWVCISPSVCCK</sequence>
<evidence type="ECO:0000313" key="1">
    <source>
        <dbReference type="EMBL" id="KAJ3528498.1"/>
    </source>
</evidence>